<feature type="compositionally biased region" description="Basic and acidic residues" evidence="1">
    <location>
        <begin position="53"/>
        <end position="66"/>
    </location>
</feature>
<gene>
    <name evidence="2" type="ORF">EDS130_LOCUS2397</name>
</gene>
<dbReference type="InterPro" id="IPR027417">
    <property type="entry name" value="P-loop_NTPase"/>
</dbReference>
<dbReference type="PANTHER" id="PTHR10699">
    <property type="entry name" value="NEUROMODULIN"/>
    <property type="match status" value="1"/>
</dbReference>
<accession>A0A813PNL5</accession>
<dbReference type="SMART" id="SM00015">
    <property type="entry name" value="IQ"/>
    <property type="match status" value="4"/>
</dbReference>
<dbReference type="AlphaFoldDB" id="A0A813PNL5"/>
<evidence type="ECO:0000313" key="2">
    <source>
        <dbReference type="EMBL" id="CAF0753131.1"/>
    </source>
</evidence>
<feature type="compositionally biased region" description="Basic and acidic residues" evidence="1">
    <location>
        <begin position="1"/>
        <end position="27"/>
    </location>
</feature>
<dbReference type="PROSITE" id="PS50096">
    <property type="entry name" value="IQ"/>
    <property type="match status" value="4"/>
</dbReference>
<feature type="compositionally biased region" description="Polar residues" evidence="1">
    <location>
        <begin position="185"/>
        <end position="210"/>
    </location>
</feature>
<dbReference type="CDD" id="cd23767">
    <property type="entry name" value="IQCD"/>
    <property type="match status" value="4"/>
</dbReference>
<dbReference type="PANTHER" id="PTHR10699:SF11">
    <property type="entry name" value="IGLOO, ISOFORM A"/>
    <property type="match status" value="1"/>
</dbReference>
<protein>
    <submittedName>
        <fullName evidence="2">Uncharacterized protein</fullName>
    </submittedName>
</protein>
<feature type="compositionally biased region" description="Polar residues" evidence="1">
    <location>
        <begin position="256"/>
        <end position="271"/>
    </location>
</feature>
<dbReference type="InterPro" id="IPR000048">
    <property type="entry name" value="IQ_motif_EF-hand-BS"/>
</dbReference>
<dbReference type="GO" id="GO:0005516">
    <property type="term" value="F:calmodulin binding"/>
    <property type="evidence" value="ECO:0007669"/>
    <property type="project" value="TreeGrafter"/>
</dbReference>
<feature type="region of interest" description="Disordered" evidence="1">
    <location>
        <begin position="1"/>
        <end position="171"/>
    </location>
</feature>
<feature type="region of interest" description="Disordered" evidence="1">
    <location>
        <begin position="185"/>
        <end position="306"/>
    </location>
</feature>
<comment type="caution">
    <text evidence="2">The sequence shown here is derived from an EMBL/GenBank/DDBJ whole genome shotgun (WGS) entry which is preliminary data.</text>
</comment>
<name>A0A813PNL5_ADIRI</name>
<dbReference type="SUPFAM" id="SSF52540">
    <property type="entry name" value="P-loop containing nucleoside triphosphate hydrolases"/>
    <property type="match status" value="1"/>
</dbReference>
<dbReference type="OrthoDB" id="1738954at2759"/>
<dbReference type="Pfam" id="PF00612">
    <property type="entry name" value="IQ"/>
    <property type="match status" value="4"/>
</dbReference>
<dbReference type="Proteomes" id="UP000663852">
    <property type="component" value="Unassembled WGS sequence"/>
</dbReference>
<sequence length="326" mass="37311">MKHGEESYASHNQRAADETHEHNHTFEEEFPVDDPNVQHAATKIQAQFRGFKTRRELEKMKEKSDGITHSNQEESNYDDEQSRTSSDEYKKPSDISNAQQDATFDDENITEEEKREQERAAVSIQAQFRGYKIRKHLRETSDDKQEKVLSVDDDKPSSHSNDYHHNITSIDEMKTDTSVHITKTKSNYIDKNGPSDQVYHQTESISNSEPIQEHYDDFEIDDMSDPNLEKAATRIQASYRGYKTRKDLGSHPGVPSSGNEQDHLSSSTSSQAHEEHDNGRNKNILSPSAEGNKVPVGEEEEEEDNAAAVRIQAAYRGYRVRKELEK</sequence>
<feature type="compositionally biased region" description="Basic and acidic residues" evidence="1">
    <location>
        <begin position="138"/>
        <end position="171"/>
    </location>
</feature>
<organism evidence="2 3">
    <name type="scientific">Adineta ricciae</name>
    <name type="common">Rotifer</name>
    <dbReference type="NCBI Taxonomy" id="249248"/>
    <lineage>
        <taxon>Eukaryota</taxon>
        <taxon>Metazoa</taxon>
        <taxon>Spiralia</taxon>
        <taxon>Gnathifera</taxon>
        <taxon>Rotifera</taxon>
        <taxon>Eurotatoria</taxon>
        <taxon>Bdelloidea</taxon>
        <taxon>Adinetida</taxon>
        <taxon>Adinetidae</taxon>
        <taxon>Adineta</taxon>
    </lineage>
</organism>
<proteinExistence type="predicted"/>
<dbReference type="Gene3D" id="1.20.5.190">
    <property type="match status" value="4"/>
</dbReference>
<evidence type="ECO:0000313" key="3">
    <source>
        <dbReference type="Proteomes" id="UP000663852"/>
    </source>
</evidence>
<feature type="compositionally biased region" description="Basic and acidic residues" evidence="1">
    <location>
        <begin position="80"/>
        <end position="93"/>
    </location>
</feature>
<reference evidence="2" key="1">
    <citation type="submission" date="2021-02" db="EMBL/GenBank/DDBJ databases">
        <authorList>
            <person name="Nowell W R."/>
        </authorList>
    </citation>
    <scope>NUCLEOTIDE SEQUENCE</scope>
</reference>
<evidence type="ECO:0000256" key="1">
    <source>
        <dbReference type="SAM" id="MobiDB-lite"/>
    </source>
</evidence>
<dbReference type="EMBL" id="CAJNOJ010000005">
    <property type="protein sequence ID" value="CAF0753131.1"/>
    <property type="molecule type" value="Genomic_DNA"/>
</dbReference>